<name>F2NCA8_DESAR</name>
<dbReference type="Gene3D" id="2.40.50.140">
    <property type="entry name" value="Nucleic acid-binding proteins"/>
    <property type="match status" value="1"/>
</dbReference>
<feature type="domain" description="NYN" evidence="1">
    <location>
        <begin position="30"/>
        <end position="183"/>
    </location>
</feature>
<dbReference type="STRING" id="880072.Desac_1108"/>
<reference evidence="2 3" key="1">
    <citation type="journal article" date="2011" name="Stand. Genomic Sci.">
        <title>Complete genome sequence of the acetate-degrading sulfate reducer Desulfobacca acetoxidans type strain (ASRB2).</title>
        <authorList>
            <person name="Goker M."/>
            <person name="Teshima H."/>
            <person name="Lapidus A."/>
            <person name="Nolan M."/>
            <person name="Lucas S."/>
            <person name="Hammon N."/>
            <person name="Deshpande S."/>
            <person name="Cheng J.F."/>
            <person name="Tapia R."/>
            <person name="Han C."/>
            <person name="Goodwin L."/>
            <person name="Pitluck S."/>
            <person name="Huntemann M."/>
            <person name="Liolios K."/>
            <person name="Ivanova N."/>
            <person name="Pagani I."/>
            <person name="Mavromatis K."/>
            <person name="Ovchinikova G."/>
            <person name="Pati A."/>
            <person name="Chen A."/>
            <person name="Palaniappan K."/>
            <person name="Land M."/>
            <person name="Hauser L."/>
            <person name="Brambilla E.M."/>
            <person name="Rohde M."/>
            <person name="Spring S."/>
            <person name="Detter J.C."/>
            <person name="Woyke T."/>
            <person name="Bristow J."/>
            <person name="Eisen J.A."/>
            <person name="Markowitz V."/>
            <person name="Hugenholtz P."/>
            <person name="Kyrpides N.C."/>
            <person name="Klenk H.P."/>
        </authorList>
    </citation>
    <scope>NUCLEOTIDE SEQUENCE [LARGE SCALE GENOMIC DNA]</scope>
    <source>
        <strain evidence="3">ATCC 700848 / DSM 11109 / ASRB2</strain>
    </source>
</reference>
<dbReference type="Proteomes" id="UP000000483">
    <property type="component" value="Chromosome"/>
</dbReference>
<sequence length="297" mass="33742">MISFIYEGCLEDTPLHRYFKANLISSEMSKIGVYVDSMNIVRNGGYGMRYEVLRRFATRNGGQIVRLNAYVALDEERVGADPNYNATLNFISTLRDLGFKVIEKPIRWFTDESGRTYGKANADMDMALDIISQSDRLDMVLLLTGDGDFCNVVTMVQNKGCRVELVAFANVSSWLRREVDLFVSGFLIPGLLPVQAQLGAPPWGETGSRVRGVCTKYLHDKSYGFMRYIHSLGKLWITDTRQEDSPYKSVFFMEKDLPQTVDPDDLPSREHIFEFTLIEGDKGFLATDIAIVYQYHS</sequence>
<dbReference type="AlphaFoldDB" id="F2NCA8"/>
<evidence type="ECO:0000259" key="1">
    <source>
        <dbReference type="Pfam" id="PF01936"/>
    </source>
</evidence>
<dbReference type="CDD" id="cd10911">
    <property type="entry name" value="PIN_LabA"/>
    <property type="match status" value="1"/>
</dbReference>
<accession>F2NCA8</accession>
<dbReference type="eggNOG" id="COG1432">
    <property type="taxonomic scope" value="Bacteria"/>
</dbReference>
<gene>
    <name evidence="2" type="ordered locus">Desac_1108</name>
</gene>
<proteinExistence type="predicted"/>
<organism evidence="2 3">
    <name type="scientific">Desulfobacca acetoxidans (strain ATCC 700848 / DSM 11109 / ASRB2)</name>
    <dbReference type="NCBI Taxonomy" id="880072"/>
    <lineage>
        <taxon>Bacteria</taxon>
        <taxon>Pseudomonadati</taxon>
        <taxon>Thermodesulfobacteriota</taxon>
        <taxon>Desulfobaccia</taxon>
        <taxon>Desulfobaccales</taxon>
        <taxon>Desulfobaccaceae</taxon>
        <taxon>Desulfobacca</taxon>
    </lineage>
</organism>
<dbReference type="EMBL" id="CP002629">
    <property type="protein sequence ID" value="AEB08972.1"/>
    <property type="molecule type" value="Genomic_DNA"/>
</dbReference>
<evidence type="ECO:0000313" key="2">
    <source>
        <dbReference type="EMBL" id="AEB08972.1"/>
    </source>
</evidence>
<evidence type="ECO:0000313" key="3">
    <source>
        <dbReference type="Proteomes" id="UP000000483"/>
    </source>
</evidence>
<dbReference type="InterPro" id="IPR047140">
    <property type="entry name" value="LabA"/>
</dbReference>
<dbReference type="KEGG" id="dao:Desac_1108"/>
<dbReference type="PANTHER" id="PTHR35458">
    <property type="entry name" value="SLR0755 PROTEIN"/>
    <property type="match status" value="1"/>
</dbReference>
<dbReference type="Gene3D" id="3.40.50.1010">
    <property type="entry name" value="5'-nuclease"/>
    <property type="match status" value="1"/>
</dbReference>
<dbReference type="InterPro" id="IPR012340">
    <property type="entry name" value="NA-bd_OB-fold"/>
</dbReference>
<protein>
    <recommendedName>
        <fullName evidence="1">NYN domain-containing protein</fullName>
    </recommendedName>
</protein>
<dbReference type="Pfam" id="PF01936">
    <property type="entry name" value="NYN"/>
    <property type="match status" value="1"/>
</dbReference>
<keyword evidence="3" id="KW-1185">Reference proteome</keyword>
<dbReference type="InterPro" id="IPR021139">
    <property type="entry name" value="NYN"/>
</dbReference>
<dbReference type="PANTHER" id="PTHR35458:SF8">
    <property type="entry name" value="SLR0650 PROTEIN"/>
    <property type="match status" value="1"/>
</dbReference>
<dbReference type="HOGENOM" id="CLU_065313_0_0_7"/>
<dbReference type="GO" id="GO:0004540">
    <property type="term" value="F:RNA nuclease activity"/>
    <property type="evidence" value="ECO:0007669"/>
    <property type="project" value="InterPro"/>
</dbReference>
<reference evidence="3" key="2">
    <citation type="submission" date="2011-03" db="EMBL/GenBank/DDBJ databases">
        <title>The complete genome of Desulfobacca acetoxidans DSM 11109.</title>
        <authorList>
            <consortium name="US DOE Joint Genome Institute (JGI-PGF)"/>
            <person name="Lucas S."/>
            <person name="Copeland A."/>
            <person name="Lapidus A."/>
            <person name="Bruce D."/>
            <person name="Goodwin L."/>
            <person name="Pitluck S."/>
            <person name="Peters L."/>
            <person name="Kyrpides N."/>
            <person name="Mavromatis K."/>
            <person name="Ivanova N."/>
            <person name="Ovchinnikova G."/>
            <person name="Teshima H."/>
            <person name="Detter J.C."/>
            <person name="Han C."/>
            <person name="Land M."/>
            <person name="Hauser L."/>
            <person name="Markowitz V."/>
            <person name="Cheng J.-F."/>
            <person name="Hugenholtz P."/>
            <person name="Woyke T."/>
            <person name="Wu D."/>
            <person name="Spring S."/>
            <person name="Schueler E."/>
            <person name="Brambilla E."/>
            <person name="Klenk H.-P."/>
            <person name="Eisen J.A."/>
        </authorList>
    </citation>
    <scope>NUCLEOTIDE SEQUENCE [LARGE SCALE GENOMIC DNA]</scope>
    <source>
        <strain evidence="3">ATCC 700848 / DSM 11109 / ASRB2</strain>
    </source>
</reference>